<gene>
    <name evidence="5" type="ORF">BYL167_LOCUS41831</name>
    <name evidence="6" type="ORF">GIL414_LOCUS45336</name>
</gene>
<dbReference type="GO" id="GO:0046872">
    <property type="term" value="F:metal ion binding"/>
    <property type="evidence" value="ECO:0007669"/>
    <property type="project" value="UniProtKB-KW"/>
</dbReference>
<keyword evidence="2" id="KW-0862">Zinc</keyword>
<comment type="caution">
    <text evidence="5">The sequence shown here is derived from an EMBL/GenBank/DDBJ whole genome shotgun (WGS) entry which is preliminary data.</text>
</comment>
<dbReference type="InterPro" id="IPR013149">
    <property type="entry name" value="ADH-like_C"/>
</dbReference>
<feature type="domain" description="Alcohol dehydrogenase-like C-terminal" evidence="4">
    <location>
        <begin position="6"/>
        <end position="53"/>
    </location>
</feature>
<evidence type="ECO:0000256" key="2">
    <source>
        <dbReference type="ARBA" id="ARBA00022833"/>
    </source>
</evidence>
<dbReference type="Proteomes" id="UP000681720">
    <property type="component" value="Unassembled WGS sequence"/>
</dbReference>
<sequence>VIGLGGLGHMAVKFGVAMGAHVTVISTSESKRDDAIKLGAKSFVVSKDEEQLKSVKD</sequence>
<feature type="non-terminal residue" evidence="5">
    <location>
        <position position="57"/>
    </location>
</feature>
<dbReference type="Gene3D" id="3.40.50.720">
    <property type="entry name" value="NAD(P)-binding Rossmann-like Domain"/>
    <property type="match status" value="1"/>
</dbReference>
<dbReference type="InterPro" id="IPR047109">
    <property type="entry name" value="CAD-like"/>
</dbReference>
<evidence type="ECO:0000256" key="1">
    <source>
        <dbReference type="ARBA" id="ARBA00022723"/>
    </source>
</evidence>
<feature type="non-terminal residue" evidence="5">
    <location>
        <position position="1"/>
    </location>
</feature>
<reference evidence="5" key="1">
    <citation type="submission" date="2021-02" db="EMBL/GenBank/DDBJ databases">
        <authorList>
            <person name="Nowell W R."/>
        </authorList>
    </citation>
    <scope>NUCLEOTIDE SEQUENCE</scope>
</reference>
<dbReference type="SUPFAM" id="SSF51735">
    <property type="entry name" value="NAD(P)-binding Rossmann-fold domains"/>
    <property type="match status" value="1"/>
</dbReference>
<evidence type="ECO:0000313" key="5">
    <source>
        <dbReference type="EMBL" id="CAF4642573.1"/>
    </source>
</evidence>
<dbReference type="InterPro" id="IPR036291">
    <property type="entry name" value="NAD(P)-bd_dom_sf"/>
</dbReference>
<dbReference type="GO" id="GO:0016616">
    <property type="term" value="F:oxidoreductase activity, acting on the CH-OH group of donors, NAD or NADP as acceptor"/>
    <property type="evidence" value="ECO:0007669"/>
    <property type="project" value="InterPro"/>
</dbReference>
<proteinExistence type="predicted"/>
<evidence type="ECO:0000259" key="4">
    <source>
        <dbReference type="Pfam" id="PF00107"/>
    </source>
</evidence>
<dbReference type="Pfam" id="PF00107">
    <property type="entry name" value="ADH_zinc_N"/>
    <property type="match status" value="1"/>
</dbReference>
<evidence type="ECO:0000256" key="3">
    <source>
        <dbReference type="ARBA" id="ARBA00023002"/>
    </source>
</evidence>
<dbReference type="EMBL" id="CAJOBH010107039">
    <property type="protein sequence ID" value="CAF4642573.1"/>
    <property type="molecule type" value="Genomic_DNA"/>
</dbReference>
<dbReference type="AlphaFoldDB" id="A0A8S2ZYZ3"/>
<evidence type="ECO:0000313" key="7">
    <source>
        <dbReference type="Proteomes" id="UP000681967"/>
    </source>
</evidence>
<protein>
    <recommendedName>
        <fullName evidence="4">Alcohol dehydrogenase-like C-terminal domain-containing protein</fullName>
    </recommendedName>
</protein>
<dbReference type="PANTHER" id="PTHR42683">
    <property type="entry name" value="ALDEHYDE REDUCTASE"/>
    <property type="match status" value="1"/>
</dbReference>
<evidence type="ECO:0000313" key="6">
    <source>
        <dbReference type="EMBL" id="CAF4755658.1"/>
    </source>
</evidence>
<name>A0A8S2ZYZ3_9BILA</name>
<dbReference type="EMBL" id="CAJOBJ010139230">
    <property type="protein sequence ID" value="CAF4755658.1"/>
    <property type="molecule type" value="Genomic_DNA"/>
</dbReference>
<organism evidence="5 7">
    <name type="scientific">Rotaria magnacalcarata</name>
    <dbReference type="NCBI Taxonomy" id="392030"/>
    <lineage>
        <taxon>Eukaryota</taxon>
        <taxon>Metazoa</taxon>
        <taxon>Spiralia</taxon>
        <taxon>Gnathifera</taxon>
        <taxon>Rotifera</taxon>
        <taxon>Eurotatoria</taxon>
        <taxon>Bdelloidea</taxon>
        <taxon>Philodinida</taxon>
        <taxon>Philodinidae</taxon>
        <taxon>Rotaria</taxon>
    </lineage>
</organism>
<accession>A0A8S2ZYZ3</accession>
<keyword evidence="1" id="KW-0479">Metal-binding</keyword>
<dbReference type="Proteomes" id="UP000681967">
    <property type="component" value="Unassembled WGS sequence"/>
</dbReference>
<keyword evidence="3" id="KW-0560">Oxidoreductase</keyword>